<dbReference type="RefSeq" id="WP_284378330.1">
    <property type="nucleotide sequence ID" value="NZ_BSNM01000003.1"/>
</dbReference>
<comment type="caution">
    <text evidence="3">The sequence shown here is derived from an EMBL/GenBank/DDBJ whole genome shotgun (WGS) entry which is preliminary data.</text>
</comment>
<dbReference type="GO" id="GO:0051116">
    <property type="term" value="F:cobaltochelatase activity"/>
    <property type="evidence" value="ECO:0007669"/>
    <property type="project" value="UniProtKB-UniRule"/>
</dbReference>
<reference evidence="3" key="2">
    <citation type="submission" date="2023-01" db="EMBL/GenBank/DDBJ databases">
        <title>Draft genome sequence of Litoribrevibacter albus strain NBRC 110071.</title>
        <authorList>
            <person name="Sun Q."/>
            <person name="Mori K."/>
        </authorList>
    </citation>
    <scope>NUCLEOTIDE SEQUENCE</scope>
    <source>
        <strain evidence="3">NBRC 110071</strain>
    </source>
</reference>
<dbReference type="NCBIfam" id="TIGR02257">
    <property type="entry name" value="cobalto_cobN"/>
    <property type="match status" value="1"/>
</dbReference>
<dbReference type="Proteomes" id="UP001161389">
    <property type="component" value="Unassembled WGS sequence"/>
</dbReference>
<evidence type="ECO:0000259" key="2">
    <source>
        <dbReference type="Pfam" id="PF02514"/>
    </source>
</evidence>
<dbReference type="InterPro" id="IPR003672">
    <property type="entry name" value="CobN/Mg_chltase"/>
</dbReference>
<gene>
    <name evidence="3" type="ORF">GCM10007876_04740</name>
</gene>
<dbReference type="GO" id="GO:0009236">
    <property type="term" value="P:cobalamin biosynthetic process"/>
    <property type="evidence" value="ECO:0007669"/>
    <property type="project" value="UniProtKB-UniRule"/>
</dbReference>
<sequence length="1318" mass="147883">MHLFAAQPGGFNDEEGIVDLQQTPADLVILSAADSTLAALANTAESLPDDYPSLRLANWMNLTKPAALDLYVDKVIDHAKVVIVSVLGGENYWPYGVEQLINWANGGRDRVLVLVPGDDALDESLMRQSTIDYEVVFQIWRYLREGGAVNFQQFYRYIASEFFSDKSQDQNTPWQAPRPLPHCLLYAPAWLDLKGEQINGVRVKTSDPIDSSDLIGSSVNSQATYQDWQRHWRQRDELNSKPVAVVLFYRSHLQSANTAMFDQLIALLSEQGLNPLPVAIASLKDNESLALVNALIEQSNASVIINTTGFASNRTESPDLSSQPTVFQSPFDADIPVLQLVLSSSTEEDWQAYSQGLRSRDIAMQVVLPEMDGRVITRAVSFKSEAWYSERCQISVVGYQLHQERALFVARLAKAYGDLASKPNHQKRIAVILANYPTKDGRIGNGVGLDTPASTIHILKALEETDYPIQDVPETGNALIEELLGAVTNNPNTLHQLPCWQSISTEDYWRYFCELPEACQQAVLDRWGTPDHDPKYRNGRLMLAGIRLGETFVGIQPARGYNLDLAANYHDPDLIPPHSYLAFYFWLRHCYQVSAVIHVGKHGNLEWLPGKGSALSDQCWPDIALGPMPHFYPFIVNDPGEGSQAKRRTQAVIIDHLMPPMTRAESYGELAELEGLVDEYYQALGMDTRREEWLKNEILKAVRASNLLQELAVKDQSDNEQVLEQLDAYLCEIKEAQIRHGLHILGELPNQDKLADTLVALLRLPRGNESHSQGILHNLIEDLDLVVDGALFDPFMAGVEPWSGDKPECLLRVSDQHWRTEQDTRERLELLAKSLVTDYVLSDVSLNKSHIREELTTQLPKTAQQLLYARDVVLNALNQSVEQEISALIKGLAGQFVEPGPSGAPTRGRLDTLPTGRNFFSVDNRSIPSPAAWAIGQKSAQSLIERHLQEHGDYPKQLGLSVWGTATMRTGGDDIAQAFALMGIKPIWADGSHRVIDFEIVPGMLLGRPRVDVTLRVSGFFRDAFPNVMRIYDAAVQALAEYDEPGTDNVIQQNIRQRQQTLLDQGLSPEDAKRQASYRVFGSKPGAYGAGLQGLIDERCWETRSDLAEAYLNWGGYAYGASEESRDGTDARGAFQHRLSQLEAVVQNQDNREHDLLDSDDYYQFQGGMTNAVTEFSGQEPVVYHNDHSNPMSPKVRTLKEELNRVIRSRLLNPKWIEAMREHGYKGAFEMSASVDYLFAYDATTNLIDDYQYQYVADALVFDQENKAFMEQNNPHALEEMAERLLEATQRGLWQEPGDYADKLQDLLLEIDQQQEGM</sequence>
<name>A0AA37W6Y9_9GAMM</name>
<feature type="domain" description="CobN/magnesium chelatase" evidence="2">
    <location>
        <begin position="140"/>
        <end position="1298"/>
    </location>
</feature>
<accession>A0AA37W6Y9</accession>
<organism evidence="3 4">
    <name type="scientific">Litoribrevibacter albus</name>
    <dbReference type="NCBI Taxonomy" id="1473156"/>
    <lineage>
        <taxon>Bacteria</taxon>
        <taxon>Pseudomonadati</taxon>
        <taxon>Pseudomonadota</taxon>
        <taxon>Gammaproteobacteria</taxon>
        <taxon>Oceanospirillales</taxon>
        <taxon>Oceanospirillaceae</taxon>
        <taxon>Litoribrevibacter</taxon>
    </lineage>
</organism>
<dbReference type="PANTHER" id="PTHR44119:SF4">
    <property type="entry name" value="AEROBIC COBALTOCHELATASE SUBUNIT COBN"/>
    <property type="match status" value="1"/>
</dbReference>
<evidence type="ECO:0000313" key="4">
    <source>
        <dbReference type="Proteomes" id="UP001161389"/>
    </source>
</evidence>
<dbReference type="PANTHER" id="PTHR44119">
    <property type="entry name" value="MAGNESIUM-CHELATASE SUBUNIT CHLH, CHLOROPLASTIC"/>
    <property type="match status" value="1"/>
</dbReference>
<dbReference type="EC" id="6.6.1.2" evidence="1"/>
<keyword evidence="4" id="KW-1185">Reference proteome</keyword>
<evidence type="ECO:0000313" key="3">
    <source>
        <dbReference type="EMBL" id="GLQ29996.1"/>
    </source>
</evidence>
<dbReference type="CDD" id="cd10150">
    <property type="entry name" value="CobN_like"/>
    <property type="match status" value="1"/>
</dbReference>
<dbReference type="EMBL" id="BSNM01000003">
    <property type="protein sequence ID" value="GLQ29996.1"/>
    <property type="molecule type" value="Genomic_DNA"/>
</dbReference>
<reference evidence="3" key="1">
    <citation type="journal article" date="2014" name="Int. J. Syst. Evol. Microbiol.">
        <title>Complete genome sequence of Corynebacterium casei LMG S-19264T (=DSM 44701T), isolated from a smear-ripened cheese.</title>
        <authorList>
            <consortium name="US DOE Joint Genome Institute (JGI-PGF)"/>
            <person name="Walter F."/>
            <person name="Albersmeier A."/>
            <person name="Kalinowski J."/>
            <person name="Ruckert C."/>
        </authorList>
    </citation>
    <scope>NUCLEOTIDE SEQUENCE</scope>
    <source>
        <strain evidence="3">NBRC 110071</strain>
    </source>
</reference>
<protein>
    <recommendedName>
        <fullName evidence="1">Cobaltochelatase subunit CobN</fullName>
        <ecNumber evidence="1">6.6.1.2</ecNumber>
    </recommendedName>
</protein>
<dbReference type="Pfam" id="PF02514">
    <property type="entry name" value="CobN-Mg_chel"/>
    <property type="match status" value="1"/>
</dbReference>
<evidence type="ECO:0000256" key="1">
    <source>
        <dbReference type="NCBIfam" id="TIGR02257"/>
    </source>
</evidence>
<dbReference type="InterPro" id="IPR011953">
    <property type="entry name" value="Cobalto_CobN"/>
</dbReference>
<proteinExistence type="predicted"/>